<protein>
    <submittedName>
        <fullName evidence="1">Uncharacterized protein</fullName>
    </submittedName>
</protein>
<organism evidence="1 2">
    <name type="scientific">Baudoinia panamericana (strain UAMH 10762)</name>
    <name type="common">Angels' share fungus</name>
    <name type="synonym">Baudoinia compniacensis (strain UAMH 10762)</name>
    <dbReference type="NCBI Taxonomy" id="717646"/>
    <lineage>
        <taxon>Eukaryota</taxon>
        <taxon>Fungi</taxon>
        <taxon>Dikarya</taxon>
        <taxon>Ascomycota</taxon>
        <taxon>Pezizomycotina</taxon>
        <taxon>Dothideomycetes</taxon>
        <taxon>Dothideomycetidae</taxon>
        <taxon>Mycosphaerellales</taxon>
        <taxon>Teratosphaeriaceae</taxon>
        <taxon>Baudoinia</taxon>
    </lineage>
</organism>
<sequence length="95" mass="9907">MPKNLLQQTLMVQPLIPMHHPRPLINRHTMHIERSGTAPSSPAAVFAHGCRTTPSTSAILTFARDNITTRDAGVACCGTEVGVGCLGAEGGTAGC</sequence>
<dbReference type="HOGENOM" id="CLU_2372450_0_0_1"/>
<dbReference type="GeneID" id="19107889"/>
<gene>
    <name evidence="1" type="ORF">BAUCODRAFT_124555</name>
</gene>
<dbReference type="Proteomes" id="UP000011761">
    <property type="component" value="Unassembled WGS sequence"/>
</dbReference>
<dbReference type="EMBL" id="KB445559">
    <property type="protein sequence ID" value="EMC93799.1"/>
    <property type="molecule type" value="Genomic_DNA"/>
</dbReference>
<dbReference type="RefSeq" id="XP_007678875.1">
    <property type="nucleotide sequence ID" value="XM_007680685.1"/>
</dbReference>
<proteinExistence type="predicted"/>
<evidence type="ECO:0000313" key="2">
    <source>
        <dbReference type="Proteomes" id="UP000011761"/>
    </source>
</evidence>
<dbReference type="KEGG" id="bcom:BAUCODRAFT_124555"/>
<name>M2N453_BAUPA</name>
<dbReference type="AlphaFoldDB" id="M2N453"/>
<reference evidence="1 2" key="1">
    <citation type="journal article" date="2012" name="PLoS Pathog.">
        <title>Diverse lifestyles and strategies of plant pathogenesis encoded in the genomes of eighteen Dothideomycetes fungi.</title>
        <authorList>
            <person name="Ohm R.A."/>
            <person name="Feau N."/>
            <person name="Henrissat B."/>
            <person name="Schoch C.L."/>
            <person name="Horwitz B.A."/>
            <person name="Barry K.W."/>
            <person name="Condon B.J."/>
            <person name="Copeland A.C."/>
            <person name="Dhillon B."/>
            <person name="Glaser F."/>
            <person name="Hesse C.N."/>
            <person name="Kosti I."/>
            <person name="LaButti K."/>
            <person name="Lindquist E.A."/>
            <person name="Lucas S."/>
            <person name="Salamov A.A."/>
            <person name="Bradshaw R.E."/>
            <person name="Ciuffetti L."/>
            <person name="Hamelin R.C."/>
            <person name="Kema G.H.J."/>
            <person name="Lawrence C."/>
            <person name="Scott J.A."/>
            <person name="Spatafora J.W."/>
            <person name="Turgeon B.G."/>
            <person name="de Wit P.J.G.M."/>
            <person name="Zhong S."/>
            <person name="Goodwin S.B."/>
            <person name="Grigoriev I.V."/>
        </authorList>
    </citation>
    <scope>NUCLEOTIDE SEQUENCE [LARGE SCALE GENOMIC DNA]</scope>
    <source>
        <strain evidence="1 2">UAMH 10762</strain>
    </source>
</reference>
<evidence type="ECO:0000313" key="1">
    <source>
        <dbReference type="EMBL" id="EMC93799.1"/>
    </source>
</evidence>
<accession>M2N453</accession>
<keyword evidence="2" id="KW-1185">Reference proteome</keyword>